<protein>
    <submittedName>
        <fullName evidence="1">Uncharacterized protein</fullName>
    </submittedName>
</protein>
<name>A0ACB8T0B7_9AGAM</name>
<reference evidence="1" key="2">
    <citation type="journal article" date="2022" name="New Phytol.">
        <title>Evolutionary transition to the ectomycorrhizal habit in the genomes of a hyperdiverse lineage of mushroom-forming fungi.</title>
        <authorList>
            <person name="Looney B."/>
            <person name="Miyauchi S."/>
            <person name="Morin E."/>
            <person name="Drula E."/>
            <person name="Courty P.E."/>
            <person name="Kohler A."/>
            <person name="Kuo A."/>
            <person name="LaButti K."/>
            <person name="Pangilinan J."/>
            <person name="Lipzen A."/>
            <person name="Riley R."/>
            <person name="Andreopoulos W."/>
            <person name="He G."/>
            <person name="Johnson J."/>
            <person name="Nolan M."/>
            <person name="Tritt A."/>
            <person name="Barry K.W."/>
            <person name="Grigoriev I.V."/>
            <person name="Nagy L.G."/>
            <person name="Hibbett D."/>
            <person name="Henrissat B."/>
            <person name="Matheny P.B."/>
            <person name="Labbe J."/>
            <person name="Martin F.M."/>
        </authorList>
    </citation>
    <scope>NUCLEOTIDE SEQUENCE</scope>
    <source>
        <strain evidence="1">HHB10654</strain>
    </source>
</reference>
<organism evidence="1 2">
    <name type="scientific">Artomyces pyxidatus</name>
    <dbReference type="NCBI Taxonomy" id="48021"/>
    <lineage>
        <taxon>Eukaryota</taxon>
        <taxon>Fungi</taxon>
        <taxon>Dikarya</taxon>
        <taxon>Basidiomycota</taxon>
        <taxon>Agaricomycotina</taxon>
        <taxon>Agaricomycetes</taxon>
        <taxon>Russulales</taxon>
        <taxon>Auriscalpiaceae</taxon>
        <taxon>Artomyces</taxon>
    </lineage>
</organism>
<evidence type="ECO:0000313" key="1">
    <source>
        <dbReference type="EMBL" id="KAI0061885.1"/>
    </source>
</evidence>
<comment type="caution">
    <text evidence="1">The sequence shown here is derived from an EMBL/GenBank/DDBJ whole genome shotgun (WGS) entry which is preliminary data.</text>
</comment>
<dbReference type="EMBL" id="MU277210">
    <property type="protein sequence ID" value="KAI0061885.1"/>
    <property type="molecule type" value="Genomic_DNA"/>
</dbReference>
<gene>
    <name evidence="1" type="ORF">BV25DRAFT_711666</name>
</gene>
<sequence length="270" mass="28580">MSSLSSAALSNVGGSNQHSATTTVSSIVSSSSLVPSVTGIPTPSVQHRTNEKLIIIIVSCVGGFVVVLVTVLLVVPFSRRYFARRRSRQLDGSSSQHSSARSHQRSISGPDIGAFRKSFSSSISSHSSLPPMQHYPSFNAASPSRSRSPETFYSMSTGSLTSSTTPAQGHSAPMSVVSEYGEVAPPPARLKPAGGMERVPQQVQPAMHHPASRQASFANGHVSASLAGWRLSDYPTNASASTMSVYTDARSRLASDDSEGEGVDETMRRR</sequence>
<accession>A0ACB8T0B7</accession>
<keyword evidence="2" id="KW-1185">Reference proteome</keyword>
<evidence type="ECO:0000313" key="2">
    <source>
        <dbReference type="Proteomes" id="UP000814140"/>
    </source>
</evidence>
<proteinExistence type="predicted"/>
<reference evidence="1" key="1">
    <citation type="submission" date="2021-03" db="EMBL/GenBank/DDBJ databases">
        <authorList>
            <consortium name="DOE Joint Genome Institute"/>
            <person name="Ahrendt S."/>
            <person name="Looney B.P."/>
            <person name="Miyauchi S."/>
            <person name="Morin E."/>
            <person name="Drula E."/>
            <person name="Courty P.E."/>
            <person name="Chicoki N."/>
            <person name="Fauchery L."/>
            <person name="Kohler A."/>
            <person name="Kuo A."/>
            <person name="Labutti K."/>
            <person name="Pangilinan J."/>
            <person name="Lipzen A."/>
            <person name="Riley R."/>
            <person name="Andreopoulos W."/>
            <person name="He G."/>
            <person name="Johnson J."/>
            <person name="Barry K.W."/>
            <person name="Grigoriev I.V."/>
            <person name="Nagy L."/>
            <person name="Hibbett D."/>
            <person name="Henrissat B."/>
            <person name="Matheny P.B."/>
            <person name="Labbe J."/>
            <person name="Martin F."/>
        </authorList>
    </citation>
    <scope>NUCLEOTIDE SEQUENCE</scope>
    <source>
        <strain evidence="1">HHB10654</strain>
    </source>
</reference>
<dbReference type="Proteomes" id="UP000814140">
    <property type="component" value="Unassembled WGS sequence"/>
</dbReference>